<keyword evidence="1 3" id="KW-0732">Signal</keyword>
<dbReference type="GO" id="GO:0005975">
    <property type="term" value="P:carbohydrate metabolic process"/>
    <property type="evidence" value="ECO:0007669"/>
    <property type="project" value="InterPro"/>
</dbReference>
<keyword evidence="2" id="KW-0378">Hydrolase</keyword>
<dbReference type="GO" id="GO:0005576">
    <property type="term" value="C:extracellular region"/>
    <property type="evidence" value="ECO:0007669"/>
    <property type="project" value="InterPro"/>
</dbReference>
<keyword evidence="6" id="KW-1185">Reference proteome</keyword>
<evidence type="ECO:0000256" key="2">
    <source>
        <dbReference type="ARBA" id="ARBA00022801"/>
    </source>
</evidence>
<dbReference type="EMBL" id="PVMZ01000032">
    <property type="protein sequence ID" value="PRX11010.1"/>
    <property type="molecule type" value="Genomic_DNA"/>
</dbReference>
<name>A0A2T0JTQ0_9ACTN</name>
<dbReference type="InterPro" id="IPR014756">
    <property type="entry name" value="Ig_E-set"/>
</dbReference>
<feature type="domain" description="Chitin-binding type-3" evidence="4">
    <location>
        <begin position="194"/>
        <end position="236"/>
    </location>
</feature>
<dbReference type="SUPFAM" id="SSF81296">
    <property type="entry name" value="E set domains"/>
    <property type="match status" value="1"/>
</dbReference>
<comment type="caution">
    <text evidence="5">The sequence shown here is derived from an EMBL/GenBank/DDBJ whole genome shotgun (WGS) entry which is preliminary data.</text>
</comment>
<evidence type="ECO:0000259" key="4">
    <source>
        <dbReference type="SMART" id="SM00495"/>
    </source>
</evidence>
<dbReference type="Pfam" id="PF02839">
    <property type="entry name" value="CBM_5_12"/>
    <property type="match status" value="1"/>
</dbReference>
<dbReference type="InterPro" id="IPR051024">
    <property type="entry name" value="GlcNAc_Chitin_IntDeg"/>
</dbReference>
<reference evidence="5 6" key="1">
    <citation type="submission" date="2018-03" db="EMBL/GenBank/DDBJ databases">
        <title>Genomic Encyclopedia of Archaeal and Bacterial Type Strains, Phase II (KMG-II): from individual species to whole genera.</title>
        <authorList>
            <person name="Goeker M."/>
        </authorList>
    </citation>
    <scope>NUCLEOTIDE SEQUENCE [LARGE SCALE GENOMIC DNA]</scope>
    <source>
        <strain evidence="5 6">DSM 43146</strain>
    </source>
</reference>
<dbReference type="InterPro" id="IPR036573">
    <property type="entry name" value="CBM_sf_5/12"/>
</dbReference>
<dbReference type="Proteomes" id="UP000239415">
    <property type="component" value="Unassembled WGS sequence"/>
</dbReference>
<dbReference type="InterPro" id="IPR004302">
    <property type="entry name" value="Cellulose/chitin-bd_N"/>
</dbReference>
<feature type="chain" id="PRO_5015405180" evidence="3">
    <location>
        <begin position="36"/>
        <end position="239"/>
    </location>
</feature>
<evidence type="ECO:0000313" key="5">
    <source>
        <dbReference type="EMBL" id="PRX11010.1"/>
    </source>
</evidence>
<proteinExistence type="predicted"/>
<dbReference type="SMART" id="SM00495">
    <property type="entry name" value="ChtBD3"/>
    <property type="match status" value="1"/>
</dbReference>
<dbReference type="CDD" id="cd12215">
    <property type="entry name" value="ChiC_BD"/>
    <property type="match status" value="1"/>
</dbReference>
<dbReference type="Gene3D" id="2.70.50.50">
    <property type="entry name" value="chitin-binding protein cbp21"/>
    <property type="match status" value="1"/>
</dbReference>
<evidence type="ECO:0000256" key="1">
    <source>
        <dbReference type="ARBA" id="ARBA00022729"/>
    </source>
</evidence>
<dbReference type="Gene3D" id="2.10.10.20">
    <property type="entry name" value="Carbohydrate-binding module superfamily 5/12"/>
    <property type="match status" value="1"/>
</dbReference>
<feature type="signal peptide" evidence="3">
    <location>
        <begin position="1"/>
        <end position="35"/>
    </location>
</feature>
<gene>
    <name evidence="5" type="ORF">CLV67_13268</name>
</gene>
<organism evidence="5 6">
    <name type="scientific">Actinoplanes italicus</name>
    <dbReference type="NCBI Taxonomy" id="113567"/>
    <lineage>
        <taxon>Bacteria</taxon>
        <taxon>Bacillati</taxon>
        <taxon>Actinomycetota</taxon>
        <taxon>Actinomycetes</taxon>
        <taxon>Micromonosporales</taxon>
        <taxon>Micromonosporaceae</taxon>
        <taxon>Actinoplanes</taxon>
    </lineage>
</organism>
<dbReference type="GO" id="GO:0030246">
    <property type="term" value="F:carbohydrate binding"/>
    <property type="evidence" value="ECO:0007669"/>
    <property type="project" value="InterPro"/>
</dbReference>
<sequence length="239" mass="25005">MFIVLGSGMRRLFALLAVALMGAAGSLFITSPASAHGYVSSPPSRQALCAQGKMACGQIKYEPQSVEGPKGLRNCHGNNGQFAELNDDSRGWPATNVGTSQTFTWINTARHATASWEYFIGGTRVGYFAGNSQQPPATLSHTVNLSGFSGRQKVLAVWTVADTTNAFYSCIDVNIGGTGGGGGPTTPPPGPCSAAAWSSSAVYVGGNLASHNNRTWRAKWWTQGETPGVADVWADQGAC</sequence>
<dbReference type="CDD" id="cd21177">
    <property type="entry name" value="LPMO_AA10"/>
    <property type="match status" value="1"/>
</dbReference>
<dbReference type="PANTHER" id="PTHR34823:SF1">
    <property type="entry name" value="CHITIN-BINDING TYPE-4 DOMAIN-CONTAINING PROTEIN"/>
    <property type="match status" value="1"/>
</dbReference>
<accession>A0A2T0JTQ0</accession>
<dbReference type="SUPFAM" id="SSF51055">
    <property type="entry name" value="Carbohydrate binding domain"/>
    <property type="match status" value="1"/>
</dbReference>
<dbReference type="InterPro" id="IPR003610">
    <property type="entry name" value="CBM5/12"/>
</dbReference>
<evidence type="ECO:0000256" key="3">
    <source>
        <dbReference type="SAM" id="SignalP"/>
    </source>
</evidence>
<protein>
    <submittedName>
        <fullName evidence="5">Chitin-binding protein</fullName>
    </submittedName>
</protein>
<dbReference type="AlphaFoldDB" id="A0A2T0JTQ0"/>
<dbReference type="PANTHER" id="PTHR34823">
    <property type="entry name" value="GLCNAC-BINDING PROTEIN A"/>
    <property type="match status" value="1"/>
</dbReference>
<dbReference type="GO" id="GO:0004553">
    <property type="term" value="F:hydrolase activity, hydrolyzing O-glycosyl compounds"/>
    <property type="evidence" value="ECO:0007669"/>
    <property type="project" value="InterPro"/>
</dbReference>
<evidence type="ECO:0000313" key="6">
    <source>
        <dbReference type="Proteomes" id="UP000239415"/>
    </source>
</evidence>
<dbReference type="Pfam" id="PF03067">
    <property type="entry name" value="LPMO_10"/>
    <property type="match status" value="1"/>
</dbReference>